<accession>A0A3M7PK89</accession>
<gene>
    <name evidence="2" type="ORF">BpHYR1_000540</name>
</gene>
<evidence type="ECO:0000313" key="2">
    <source>
        <dbReference type="EMBL" id="RMZ99134.1"/>
    </source>
</evidence>
<dbReference type="AlphaFoldDB" id="A0A3M7PK89"/>
<dbReference type="EMBL" id="REGN01010399">
    <property type="protein sequence ID" value="RMZ99134.1"/>
    <property type="molecule type" value="Genomic_DNA"/>
</dbReference>
<protein>
    <submittedName>
        <fullName evidence="2">Uncharacterized protein</fullName>
    </submittedName>
</protein>
<keyword evidence="3" id="KW-1185">Reference proteome</keyword>
<keyword evidence="1" id="KW-0472">Membrane</keyword>
<organism evidence="2 3">
    <name type="scientific">Brachionus plicatilis</name>
    <name type="common">Marine rotifer</name>
    <name type="synonym">Brachionus muelleri</name>
    <dbReference type="NCBI Taxonomy" id="10195"/>
    <lineage>
        <taxon>Eukaryota</taxon>
        <taxon>Metazoa</taxon>
        <taxon>Spiralia</taxon>
        <taxon>Gnathifera</taxon>
        <taxon>Rotifera</taxon>
        <taxon>Eurotatoria</taxon>
        <taxon>Monogononta</taxon>
        <taxon>Pseudotrocha</taxon>
        <taxon>Ploima</taxon>
        <taxon>Brachionidae</taxon>
        <taxon>Brachionus</taxon>
    </lineage>
</organism>
<evidence type="ECO:0000313" key="3">
    <source>
        <dbReference type="Proteomes" id="UP000276133"/>
    </source>
</evidence>
<keyword evidence="1" id="KW-1133">Transmembrane helix</keyword>
<name>A0A3M7PK89_BRAPC</name>
<comment type="caution">
    <text evidence="2">The sequence shown here is derived from an EMBL/GenBank/DDBJ whole genome shotgun (WGS) entry which is preliminary data.</text>
</comment>
<feature type="transmembrane region" description="Helical" evidence="1">
    <location>
        <begin position="21"/>
        <end position="39"/>
    </location>
</feature>
<reference evidence="2 3" key="1">
    <citation type="journal article" date="2018" name="Sci. Rep.">
        <title>Genomic signatures of local adaptation to the degree of environmental predictability in rotifers.</title>
        <authorList>
            <person name="Franch-Gras L."/>
            <person name="Hahn C."/>
            <person name="Garcia-Roger E.M."/>
            <person name="Carmona M.J."/>
            <person name="Serra M."/>
            <person name="Gomez A."/>
        </authorList>
    </citation>
    <scope>NUCLEOTIDE SEQUENCE [LARGE SCALE GENOMIC DNA]</scope>
    <source>
        <strain evidence="2">HYR1</strain>
    </source>
</reference>
<proteinExistence type="predicted"/>
<evidence type="ECO:0000256" key="1">
    <source>
        <dbReference type="SAM" id="Phobius"/>
    </source>
</evidence>
<sequence length="98" mass="11277">MSNCTKYPSLFQKIAQINLNVYLLIFSFFKNNIIILQFLEPEKAVLVSFELNDIQVQTSDHVKQSKMTRKNSLTECRLERRFKYGFGAPEADVSGAPN</sequence>
<dbReference type="Proteomes" id="UP000276133">
    <property type="component" value="Unassembled WGS sequence"/>
</dbReference>
<keyword evidence="1" id="KW-0812">Transmembrane</keyword>